<keyword evidence="11" id="KW-1185">Reference proteome</keyword>
<sequence>MNAALPEQRPDSGPGPIPPGPTPPGRPPREPVFNLPGPVLAALAVIVVIFAIQSIVPPDVEEWMVIVFGFSPLRYAPVFAPDGLAYLWTPVTYSLLHGGIAHLGFNALWLAAFGTPVARRIGPLRFLLFWILSSIAGAAFHLAVNFGDPSLMIGASGVISGLMGSACRFAFSPPVLRAPGVVAWPRLSILQALQTRTVLMFTIAWLVGNLLAAFGVFGQVGGAIAWDAHLGGFLFGFLLFGLFDPQR</sequence>
<feature type="transmembrane region" description="Helical" evidence="8">
    <location>
        <begin position="35"/>
        <end position="56"/>
    </location>
</feature>
<comment type="caution">
    <text evidence="10">The sequence shown here is derived from an EMBL/GenBank/DDBJ whole genome shotgun (WGS) entry which is preliminary data.</text>
</comment>
<proteinExistence type="predicted"/>
<keyword evidence="5 8" id="KW-1133">Transmembrane helix</keyword>
<evidence type="ECO:0000256" key="5">
    <source>
        <dbReference type="ARBA" id="ARBA00022989"/>
    </source>
</evidence>
<dbReference type="Pfam" id="PF01694">
    <property type="entry name" value="Rhomboid"/>
    <property type="match status" value="1"/>
</dbReference>
<dbReference type="InterPro" id="IPR035952">
    <property type="entry name" value="Rhomboid-like_sf"/>
</dbReference>
<keyword evidence="3" id="KW-0997">Cell inner membrane</keyword>
<feature type="transmembrane region" description="Helical" evidence="8">
    <location>
        <begin position="92"/>
        <end position="114"/>
    </location>
</feature>
<feature type="transmembrane region" description="Helical" evidence="8">
    <location>
        <begin position="126"/>
        <end position="144"/>
    </location>
</feature>
<feature type="transmembrane region" description="Helical" evidence="8">
    <location>
        <begin position="198"/>
        <end position="217"/>
    </location>
</feature>
<keyword evidence="10" id="KW-0645">Protease</keyword>
<feature type="compositionally biased region" description="Pro residues" evidence="7">
    <location>
        <begin position="13"/>
        <end position="26"/>
    </location>
</feature>
<evidence type="ECO:0000256" key="1">
    <source>
        <dbReference type="ARBA" id="ARBA00004141"/>
    </source>
</evidence>
<dbReference type="GO" id="GO:0008233">
    <property type="term" value="F:peptidase activity"/>
    <property type="evidence" value="ECO:0007669"/>
    <property type="project" value="UniProtKB-KW"/>
</dbReference>
<reference evidence="10 11" key="1">
    <citation type="submission" date="2021-03" db="EMBL/GenBank/DDBJ databases">
        <title>Genomic Encyclopedia of Type Strains, Phase IV (KMG-IV): sequencing the most valuable type-strain genomes for metagenomic binning, comparative biology and taxonomic classification.</title>
        <authorList>
            <person name="Goeker M."/>
        </authorList>
    </citation>
    <scope>NUCLEOTIDE SEQUENCE [LARGE SCALE GENOMIC DNA]</scope>
    <source>
        <strain evidence="10 11">DSM 21600</strain>
    </source>
</reference>
<dbReference type="Gene3D" id="1.20.1540.10">
    <property type="entry name" value="Rhomboid-like"/>
    <property type="match status" value="1"/>
</dbReference>
<dbReference type="SUPFAM" id="SSF144091">
    <property type="entry name" value="Rhomboid-like"/>
    <property type="match status" value="1"/>
</dbReference>
<dbReference type="EMBL" id="JAGGJU010000003">
    <property type="protein sequence ID" value="MBP1849968.1"/>
    <property type="molecule type" value="Genomic_DNA"/>
</dbReference>
<dbReference type="RefSeq" id="WP_209943468.1">
    <property type="nucleotide sequence ID" value="NZ_JAGGJU010000003.1"/>
</dbReference>
<feature type="region of interest" description="Disordered" evidence="7">
    <location>
        <begin position="1"/>
        <end position="29"/>
    </location>
</feature>
<evidence type="ECO:0000256" key="6">
    <source>
        <dbReference type="ARBA" id="ARBA00023136"/>
    </source>
</evidence>
<evidence type="ECO:0000256" key="8">
    <source>
        <dbReference type="SAM" id="Phobius"/>
    </source>
</evidence>
<keyword evidence="2" id="KW-1003">Cell membrane</keyword>
<protein>
    <submittedName>
        <fullName evidence="10">Membrane associated rhomboid family serine protease</fullName>
    </submittedName>
</protein>
<evidence type="ECO:0000256" key="3">
    <source>
        <dbReference type="ARBA" id="ARBA00022519"/>
    </source>
</evidence>
<name>A0ABS4DW84_9HYPH</name>
<evidence type="ECO:0000259" key="9">
    <source>
        <dbReference type="Pfam" id="PF01694"/>
    </source>
</evidence>
<evidence type="ECO:0000313" key="11">
    <source>
        <dbReference type="Proteomes" id="UP000759443"/>
    </source>
</evidence>
<dbReference type="Proteomes" id="UP000759443">
    <property type="component" value="Unassembled WGS sequence"/>
</dbReference>
<dbReference type="PANTHER" id="PTHR43066:SF26">
    <property type="entry name" value="RHOMBOID PROTEASE GLPG"/>
    <property type="match status" value="1"/>
</dbReference>
<dbReference type="InterPro" id="IPR022764">
    <property type="entry name" value="Peptidase_S54_rhomboid_dom"/>
</dbReference>
<dbReference type="GO" id="GO:0006508">
    <property type="term" value="P:proteolysis"/>
    <property type="evidence" value="ECO:0007669"/>
    <property type="project" value="UniProtKB-KW"/>
</dbReference>
<accession>A0ABS4DW84</accession>
<dbReference type="PANTHER" id="PTHR43066">
    <property type="entry name" value="RHOMBOID-RELATED PROTEIN"/>
    <property type="match status" value="1"/>
</dbReference>
<evidence type="ECO:0000256" key="4">
    <source>
        <dbReference type="ARBA" id="ARBA00022692"/>
    </source>
</evidence>
<evidence type="ECO:0000256" key="2">
    <source>
        <dbReference type="ARBA" id="ARBA00022475"/>
    </source>
</evidence>
<feature type="domain" description="Peptidase S54 rhomboid" evidence="9">
    <location>
        <begin position="87"/>
        <end position="239"/>
    </location>
</feature>
<organism evidence="10 11">
    <name type="scientific">Rhizobium halophytocola</name>
    <dbReference type="NCBI Taxonomy" id="735519"/>
    <lineage>
        <taxon>Bacteria</taxon>
        <taxon>Pseudomonadati</taxon>
        <taxon>Pseudomonadota</taxon>
        <taxon>Alphaproteobacteria</taxon>
        <taxon>Hyphomicrobiales</taxon>
        <taxon>Rhizobiaceae</taxon>
        <taxon>Rhizobium/Agrobacterium group</taxon>
        <taxon>Rhizobium</taxon>
    </lineage>
</organism>
<comment type="subcellular location">
    <subcellularLocation>
        <location evidence="1">Membrane</location>
        <topology evidence="1">Multi-pass membrane protein</topology>
    </subcellularLocation>
</comment>
<gene>
    <name evidence="10" type="ORF">J2Z17_001389</name>
</gene>
<feature type="transmembrane region" description="Helical" evidence="8">
    <location>
        <begin position="150"/>
        <end position="171"/>
    </location>
</feature>
<evidence type="ECO:0000256" key="7">
    <source>
        <dbReference type="SAM" id="MobiDB-lite"/>
    </source>
</evidence>
<evidence type="ECO:0000313" key="10">
    <source>
        <dbReference type="EMBL" id="MBP1849968.1"/>
    </source>
</evidence>
<keyword evidence="4 8" id="KW-0812">Transmembrane</keyword>
<keyword evidence="6 8" id="KW-0472">Membrane</keyword>
<keyword evidence="10" id="KW-0378">Hydrolase</keyword>
<feature type="transmembrane region" description="Helical" evidence="8">
    <location>
        <begin position="223"/>
        <end position="243"/>
    </location>
</feature>